<sequence>MTTPPDQPATAGDGARTAGWVVGVVGAGTMGAGIAQVAAAAGHRTLLLDARDGAAADAVAQVAGRLRRSVEKGRTDAAHAAATVDRLQPVGSVADLAGCDLVVEAVVEDLAVKHALLADLAAVVTPGTVLASNTSSLSVDDLAAPLHRPGRVAGLHFFNPAPLMRLVEVVRGAATDPAVVTDLVDLVRAWGKVPVVCASTPGFVVNRVARPFYGEAFRLLAEHPDLEPTVVDTLLRGAGGFPMGPLELTDLIGQDVNAAVGRSVWQATGEDPRYAPSPVQDALVAAGTLGRKTGSGVYPHGPGATLPVAPTVAAIPGTGLAWQPHPSAAGLAERAGVAAPVGLRDPGSRPCVVLRTTDGRTAAAVEEATGRPTVLLDLVRDPGSCSHVGAVASPGCPPGALGALAALLAGAGVAVCELPDSPGLVVARTAATLVAAAEDAVEAGVAGAGDVDLAMEHGAGHPQGPLSWGAALGHAWVAGVMDALHAATPTGRYRVCPTLRGRAVLALDRVSADLGLTLVDAGPGSGAVRGEVTARWLNGFGIVHGGTVCTVADTALALACNGAGELTVGGSLDVTWVSPGRPGDVLTARAVQRARYGRNGVYDITVTRQDGSLVAEVRGRTRTVGGPVPTRLPEDA</sequence>
<dbReference type="SUPFAM" id="SSF51735">
    <property type="entry name" value="NAD(P)-binding Rossmann-fold domains"/>
    <property type="match status" value="1"/>
</dbReference>
<comment type="caution">
    <text evidence="8">The sequence shown here is derived from an EMBL/GenBank/DDBJ whole genome shotgun (WGS) entry which is preliminary data.</text>
</comment>
<gene>
    <name evidence="8" type="ORF">ACFOLH_15915</name>
</gene>
<evidence type="ECO:0000313" key="9">
    <source>
        <dbReference type="Proteomes" id="UP001595685"/>
    </source>
</evidence>
<dbReference type="InterPro" id="IPR041040">
    <property type="entry name" value="3HCDH_RFF"/>
</dbReference>
<proteinExistence type="inferred from homology"/>
<dbReference type="NCBIfam" id="TIGR00369">
    <property type="entry name" value="unchar_dom_1"/>
    <property type="match status" value="1"/>
</dbReference>
<dbReference type="InterPro" id="IPR036291">
    <property type="entry name" value="NAD(P)-bd_dom_sf"/>
</dbReference>
<name>A0ABV7WMQ7_9MICO</name>
<dbReference type="GO" id="GO:0003857">
    <property type="term" value="F:(3S)-3-hydroxyacyl-CoA dehydrogenase (NAD+) activity"/>
    <property type="evidence" value="ECO:0007669"/>
    <property type="project" value="UniProtKB-EC"/>
</dbReference>
<keyword evidence="9" id="KW-1185">Reference proteome</keyword>
<dbReference type="InterPro" id="IPR029069">
    <property type="entry name" value="HotDog_dom_sf"/>
</dbReference>
<evidence type="ECO:0000259" key="6">
    <source>
        <dbReference type="Pfam" id="PF03061"/>
    </source>
</evidence>
<dbReference type="CDD" id="cd03443">
    <property type="entry name" value="PaaI_thioesterase"/>
    <property type="match status" value="1"/>
</dbReference>
<feature type="domain" description="3-hydroxyacyl-CoA dehydrogenase C-terminal" evidence="4">
    <location>
        <begin position="202"/>
        <end position="298"/>
    </location>
</feature>
<feature type="domain" description="3-hydroxyacyl-CoA dehydrogenase NAD binding" evidence="5">
    <location>
        <begin position="22"/>
        <end position="198"/>
    </location>
</feature>
<dbReference type="SUPFAM" id="SSF54637">
    <property type="entry name" value="Thioesterase/thiol ester dehydrase-isomerase"/>
    <property type="match status" value="1"/>
</dbReference>
<accession>A0ABV7WMQ7</accession>
<keyword evidence="2" id="KW-0378">Hydrolase</keyword>
<evidence type="ECO:0000256" key="2">
    <source>
        <dbReference type="ARBA" id="ARBA00022801"/>
    </source>
</evidence>
<dbReference type="InterPro" id="IPR006108">
    <property type="entry name" value="3HC_DH_C"/>
</dbReference>
<keyword evidence="3 8" id="KW-0560">Oxidoreductase</keyword>
<organism evidence="8 9">
    <name type="scientific">Aquipuribacter hungaricus</name>
    <dbReference type="NCBI Taxonomy" id="545624"/>
    <lineage>
        <taxon>Bacteria</taxon>
        <taxon>Bacillati</taxon>
        <taxon>Actinomycetota</taxon>
        <taxon>Actinomycetes</taxon>
        <taxon>Micrococcales</taxon>
        <taxon>Intrasporangiaceae</taxon>
        <taxon>Aquipuribacter</taxon>
    </lineage>
</organism>
<dbReference type="PANTHER" id="PTHR48075:SF5">
    <property type="entry name" value="3-HYDROXYBUTYRYL-COA DEHYDROGENASE"/>
    <property type="match status" value="1"/>
</dbReference>
<dbReference type="EMBL" id="JBHRWW010000013">
    <property type="protein sequence ID" value="MFC3689836.1"/>
    <property type="molecule type" value="Genomic_DNA"/>
</dbReference>
<dbReference type="InterPro" id="IPR006683">
    <property type="entry name" value="Thioestr_dom"/>
</dbReference>
<dbReference type="InterPro" id="IPR008927">
    <property type="entry name" value="6-PGluconate_DH-like_C_sf"/>
</dbReference>
<protein>
    <submittedName>
        <fullName evidence="8">3-hydroxyacyl-CoA dehydrogenase</fullName>
        <ecNumber evidence="8">1.1.1.35</ecNumber>
    </submittedName>
</protein>
<evidence type="ECO:0000259" key="4">
    <source>
        <dbReference type="Pfam" id="PF00725"/>
    </source>
</evidence>
<comment type="similarity">
    <text evidence="1">Belongs to the 3-hydroxyacyl-CoA dehydrogenase family.</text>
</comment>
<dbReference type="Pfam" id="PF18321">
    <property type="entry name" value="3HCDH_RFF"/>
    <property type="match status" value="1"/>
</dbReference>
<dbReference type="Gene3D" id="3.10.129.10">
    <property type="entry name" value="Hotdog Thioesterase"/>
    <property type="match status" value="1"/>
</dbReference>
<dbReference type="Gene3D" id="3.40.50.720">
    <property type="entry name" value="NAD(P)-binding Rossmann-like Domain"/>
    <property type="match status" value="1"/>
</dbReference>
<dbReference type="Pfam" id="PF03061">
    <property type="entry name" value="4HBT"/>
    <property type="match status" value="1"/>
</dbReference>
<dbReference type="Pfam" id="PF02737">
    <property type="entry name" value="3HCDH_N"/>
    <property type="match status" value="1"/>
</dbReference>
<dbReference type="Proteomes" id="UP001595685">
    <property type="component" value="Unassembled WGS sequence"/>
</dbReference>
<dbReference type="EC" id="1.1.1.35" evidence="8"/>
<feature type="domain" description="Thioesterase" evidence="6">
    <location>
        <begin position="540"/>
        <end position="614"/>
    </location>
</feature>
<evidence type="ECO:0000259" key="7">
    <source>
        <dbReference type="Pfam" id="PF18321"/>
    </source>
</evidence>
<dbReference type="Gene3D" id="1.10.1040.50">
    <property type="match status" value="1"/>
</dbReference>
<dbReference type="RefSeq" id="WP_376983922.1">
    <property type="nucleotide sequence ID" value="NZ_JBHRWW010000013.1"/>
</dbReference>
<dbReference type="Pfam" id="PF00725">
    <property type="entry name" value="3HCDH"/>
    <property type="match status" value="2"/>
</dbReference>
<feature type="domain" description="3-hydroxybutyryl-CoA dehydrogenase reduced Rossmann-fold" evidence="7">
    <location>
        <begin position="354"/>
        <end position="422"/>
    </location>
</feature>
<dbReference type="InterPro" id="IPR003736">
    <property type="entry name" value="PAAI_dom"/>
</dbReference>
<reference evidence="9" key="1">
    <citation type="journal article" date="2019" name="Int. J. Syst. Evol. Microbiol.">
        <title>The Global Catalogue of Microorganisms (GCM) 10K type strain sequencing project: providing services to taxonomists for standard genome sequencing and annotation.</title>
        <authorList>
            <consortium name="The Broad Institute Genomics Platform"/>
            <consortium name="The Broad Institute Genome Sequencing Center for Infectious Disease"/>
            <person name="Wu L."/>
            <person name="Ma J."/>
        </authorList>
    </citation>
    <scope>NUCLEOTIDE SEQUENCE [LARGE SCALE GENOMIC DNA]</scope>
    <source>
        <strain evidence="9">NCAIM B.02333</strain>
    </source>
</reference>
<evidence type="ECO:0000259" key="5">
    <source>
        <dbReference type="Pfam" id="PF02737"/>
    </source>
</evidence>
<evidence type="ECO:0000256" key="3">
    <source>
        <dbReference type="ARBA" id="ARBA00023002"/>
    </source>
</evidence>
<evidence type="ECO:0000256" key="1">
    <source>
        <dbReference type="ARBA" id="ARBA00009463"/>
    </source>
</evidence>
<feature type="domain" description="3-hydroxyacyl-CoA dehydrogenase C-terminal" evidence="4">
    <location>
        <begin position="423"/>
        <end position="500"/>
    </location>
</feature>
<dbReference type="PANTHER" id="PTHR48075">
    <property type="entry name" value="3-HYDROXYACYL-COA DEHYDROGENASE FAMILY PROTEIN"/>
    <property type="match status" value="1"/>
</dbReference>
<dbReference type="SUPFAM" id="SSF48179">
    <property type="entry name" value="6-phosphogluconate dehydrogenase C-terminal domain-like"/>
    <property type="match status" value="2"/>
</dbReference>
<evidence type="ECO:0000313" key="8">
    <source>
        <dbReference type="EMBL" id="MFC3689836.1"/>
    </source>
</evidence>
<dbReference type="InterPro" id="IPR006176">
    <property type="entry name" value="3-OHacyl-CoA_DH_NAD-bd"/>
</dbReference>
<dbReference type="NCBIfam" id="NF006124">
    <property type="entry name" value="PRK08268.1"/>
    <property type="match status" value="1"/>
</dbReference>